<evidence type="ECO:0000313" key="3">
    <source>
        <dbReference type="Proteomes" id="UP000194141"/>
    </source>
</evidence>
<evidence type="ECO:0000313" key="2">
    <source>
        <dbReference type="EMBL" id="OSS41658.1"/>
    </source>
</evidence>
<dbReference type="Proteomes" id="UP000194141">
    <property type="component" value="Unassembled WGS sequence"/>
</dbReference>
<dbReference type="Gene3D" id="3.40.1350.10">
    <property type="match status" value="1"/>
</dbReference>
<dbReference type="InterPro" id="IPR011335">
    <property type="entry name" value="Restrct_endonuc-II-like"/>
</dbReference>
<proteinExistence type="predicted"/>
<reference evidence="2 3" key="1">
    <citation type="journal article" date="2017" name="Front. Microbiol.">
        <title>Genome Sequence of Desulfurella amilsii Strain TR1 and Comparative Genomics of Desulfurellaceae Family.</title>
        <authorList>
            <person name="Florentino A.P."/>
            <person name="Stams A.J."/>
            <person name="Sanchez-Andrea I."/>
        </authorList>
    </citation>
    <scope>NUCLEOTIDE SEQUENCE [LARGE SCALE GENOMIC DNA]</scope>
    <source>
        <strain evidence="2 3">TR1</strain>
    </source>
</reference>
<protein>
    <submittedName>
        <fullName evidence="2">Uncharacterized protein</fullName>
    </submittedName>
</protein>
<dbReference type="InterPro" id="IPR011856">
    <property type="entry name" value="tRNA_endonuc-like_dom_sf"/>
</dbReference>
<comment type="caution">
    <text evidence="2">The sequence shown here is derived from an EMBL/GenBank/DDBJ whole genome shotgun (WGS) entry which is preliminary data.</text>
</comment>
<dbReference type="SUPFAM" id="SSF52980">
    <property type="entry name" value="Restriction endonuclease-like"/>
    <property type="match status" value="1"/>
</dbReference>
<evidence type="ECO:0000256" key="1">
    <source>
        <dbReference type="SAM" id="MobiDB-lite"/>
    </source>
</evidence>
<dbReference type="AlphaFoldDB" id="A0A1X4XVX6"/>
<sequence>MDNLERSVSEHETKVEKDREEWKIKVEKWNEKIKNDKAEVETKVEKDREEWKIKVEKWNEKIKNDKAEVEKIAKQKSMGFPWLAEAYADYFALKDGELEKYLKYKKHPAYTTAENVKQIKQAKRELLKENKIVSYKITYFEKLFPWLSELIADNEDEYIPVKIGDNDEDEGNEDRVNDFLTPEEYKSLPTVERNQMALDRYLKNRNKSKWAIGRDYEMYVGYLYEQNGYSIEYKGILDGFEDLGRDVIAKKDEEVCIIQCKYWAQYKEIHEKHIFQLFGTTMEYWIQNFRYSKKPKTFEEFAKFLNENKLRPIFFTSANLSGKAKEIANALNIEIRENEPIGEFPRIKCNINSDEFGQTKIYHLPMDQQYDRTIIGNRSGEFYAFTVKEAEDAGFRRAFKHRF</sequence>
<gene>
    <name evidence="2" type="ORF">DESAMIL20_1211</name>
</gene>
<organism evidence="2 3">
    <name type="scientific">Desulfurella amilsii</name>
    <dbReference type="NCBI Taxonomy" id="1562698"/>
    <lineage>
        <taxon>Bacteria</taxon>
        <taxon>Pseudomonadati</taxon>
        <taxon>Campylobacterota</taxon>
        <taxon>Desulfurellia</taxon>
        <taxon>Desulfurellales</taxon>
        <taxon>Desulfurellaceae</taxon>
        <taxon>Desulfurella</taxon>
    </lineage>
</organism>
<feature type="region of interest" description="Disordered" evidence="1">
    <location>
        <begin position="1"/>
        <end position="20"/>
    </location>
</feature>
<dbReference type="EMBL" id="MDSU01000018">
    <property type="protein sequence ID" value="OSS41658.1"/>
    <property type="molecule type" value="Genomic_DNA"/>
</dbReference>
<accession>A0A1X4XVX6</accession>
<dbReference type="STRING" id="1562698.DESAMIL20_1211"/>
<dbReference type="GO" id="GO:0003676">
    <property type="term" value="F:nucleic acid binding"/>
    <property type="evidence" value="ECO:0007669"/>
    <property type="project" value="InterPro"/>
</dbReference>
<keyword evidence="3" id="KW-1185">Reference proteome</keyword>
<name>A0A1X4XVX6_9BACT</name>